<sequence>MDVSGLVTRFSFVQSGTCPQCGASLFSPKEHPNVQACMECGYSSIATKTQEERLKDIQIQNRKDEVFNYLRNTSCFGSSKVFNYNFGNYRPIDEKEANVRNKALSMSERLAKGIKDDPMHIFLQGGTGRGKTHIAMAMMYEVLNQTKYVKNIRKKVGEEYQIVQVPLAVTFVNWSRFMTLKQESIRDDEKSRQFTLINTALQTADIAIVDDLGKEGNSDWYFQTFDELMEIREDQHLIITTNLEGEDLIKRYGDRSMSRLRKHARGNFISFAGIKDHRMLKEGK</sequence>
<dbReference type="Proteomes" id="UP000250143">
    <property type="component" value="Chromosome"/>
</dbReference>
<evidence type="ECO:0000259" key="1">
    <source>
        <dbReference type="Pfam" id="PF00308"/>
    </source>
</evidence>
<gene>
    <name evidence="3" type="ORF">CPQ89_09765</name>
    <name evidence="2" type="ORF">CPS94_01690</name>
</gene>
<protein>
    <recommendedName>
        <fullName evidence="1">Chromosomal replication initiator protein DnaA ATPAse domain-containing protein</fullName>
    </recommendedName>
</protein>
<dbReference type="SUPFAM" id="SSF52540">
    <property type="entry name" value="P-loop containing nucleoside triphosphate hydrolases"/>
    <property type="match status" value="1"/>
</dbReference>
<evidence type="ECO:0000313" key="3">
    <source>
        <dbReference type="EMBL" id="AWZ41288.1"/>
    </source>
</evidence>
<feature type="domain" description="Chromosomal replication initiator protein DnaA ATPAse" evidence="1">
    <location>
        <begin position="103"/>
        <end position="260"/>
    </location>
</feature>
<dbReference type="InterPro" id="IPR013317">
    <property type="entry name" value="DnaA_dom"/>
</dbReference>
<dbReference type="KEGG" id="lmur:CPS94_01690"/>
<evidence type="ECO:0000313" key="2">
    <source>
        <dbReference type="EMBL" id="AWZ37718.1"/>
    </source>
</evidence>
<name>A0AAD0PB73_9LACO</name>
<evidence type="ECO:0000313" key="5">
    <source>
        <dbReference type="Proteomes" id="UP000250153"/>
    </source>
</evidence>
<dbReference type="InterPro" id="IPR027417">
    <property type="entry name" value="P-loop_NTPase"/>
</dbReference>
<dbReference type="AlphaFoldDB" id="A0AAD0PB73"/>
<dbReference type="EMBL" id="CP023565">
    <property type="protein sequence ID" value="AWZ37718.1"/>
    <property type="molecule type" value="Genomic_DNA"/>
</dbReference>
<keyword evidence="4" id="KW-1185">Reference proteome</keyword>
<reference evidence="4 5" key="1">
    <citation type="submission" date="2017-09" db="EMBL/GenBank/DDBJ databases">
        <title>Predominant Lactobacillus spp. isolated from feces of mice subjected to short-term calorie restriction.</title>
        <authorList>
            <person name="Zhang C."/>
            <person name="Zhao L."/>
            <person name="Pan F."/>
        </authorList>
    </citation>
    <scope>NUCLEOTIDE SEQUENCE [LARGE SCALE GENOMIC DNA]</scope>
    <source>
        <strain evidence="3 4">CR141</strain>
        <strain evidence="2 5">CR147</strain>
    </source>
</reference>
<evidence type="ECO:0000313" key="4">
    <source>
        <dbReference type="Proteomes" id="UP000250143"/>
    </source>
</evidence>
<proteinExistence type="predicted"/>
<dbReference type="Proteomes" id="UP000250153">
    <property type="component" value="Chromosome"/>
</dbReference>
<dbReference type="Pfam" id="PF00308">
    <property type="entry name" value="Bac_DnaA"/>
    <property type="match status" value="1"/>
</dbReference>
<dbReference type="EMBL" id="CP023566">
    <property type="protein sequence ID" value="AWZ41288.1"/>
    <property type="molecule type" value="Genomic_DNA"/>
</dbReference>
<dbReference type="Gene3D" id="3.40.50.300">
    <property type="entry name" value="P-loop containing nucleotide triphosphate hydrolases"/>
    <property type="match status" value="1"/>
</dbReference>
<organism evidence="2 5">
    <name type="scientific">Ligilactobacillus murinus</name>
    <dbReference type="NCBI Taxonomy" id="1622"/>
    <lineage>
        <taxon>Bacteria</taxon>
        <taxon>Bacillati</taxon>
        <taxon>Bacillota</taxon>
        <taxon>Bacilli</taxon>
        <taxon>Lactobacillales</taxon>
        <taxon>Lactobacillaceae</taxon>
        <taxon>Ligilactobacillus</taxon>
    </lineage>
</organism>
<dbReference type="GeneID" id="48465832"/>
<dbReference type="RefSeq" id="WP_112195527.1">
    <property type="nucleotide sequence ID" value="NZ_CP023565.1"/>
</dbReference>
<accession>A0AAD0PB73</accession>